<dbReference type="SUPFAM" id="SSF103473">
    <property type="entry name" value="MFS general substrate transporter"/>
    <property type="match status" value="1"/>
</dbReference>
<keyword evidence="3 6" id="KW-0812">Transmembrane</keyword>
<evidence type="ECO:0000313" key="9">
    <source>
        <dbReference type="Proteomes" id="UP000325902"/>
    </source>
</evidence>
<keyword evidence="5 6" id="KW-0472">Membrane</keyword>
<protein>
    <submittedName>
        <fullName evidence="8">Lactose permease</fullName>
    </submittedName>
</protein>
<feature type="transmembrane region" description="Helical" evidence="6">
    <location>
        <begin position="203"/>
        <end position="229"/>
    </location>
</feature>
<organism evidence="8 9">
    <name type="scientific">Lasiodiplodia theobromae</name>
    <dbReference type="NCBI Taxonomy" id="45133"/>
    <lineage>
        <taxon>Eukaryota</taxon>
        <taxon>Fungi</taxon>
        <taxon>Dikarya</taxon>
        <taxon>Ascomycota</taxon>
        <taxon>Pezizomycotina</taxon>
        <taxon>Dothideomycetes</taxon>
        <taxon>Dothideomycetes incertae sedis</taxon>
        <taxon>Botryosphaeriales</taxon>
        <taxon>Botryosphaeriaceae</taxon>
        <taxon>Lasiodiplodia</taxon>
    </lineage>
</organism>
<dbReference type="InterPro" id="IPR005828">
    <property type="entry name" value="MFS_sugar_transport-like"/>
</dbReference>
<feature type="domain" description="Major facilitator superfamily (MFS) profile" evidence="7">
    <location>
        <begin position="1"/>
        <end position="293"/>
    </location>
</feature>
<evidence type="ECO:0000256" key="1">
    <source>
        <dbReference type="ARBA" id="ARBA00004141"/>
    </source>
</evidence>
<dbReference type="GO" id="GO:0016020">
    <property type="term" value="C:membrane"/>
    <property type="evidence" value="ECO:0007669"/>
    <property type="project" value="UniProtKB-SubCell"/>
</dbReference>
<feature type="transmembrane region" description="Helical" evidence="6">
    <location>
        <begin position="140"/>
        <end position="157"/>
    </location>
</feature>
<feature type="transmembrane region" description="Helical" evidence="6">
    <location>
        <begin position="241"/>
        <end position="258"/>
    </location>
</feature>
<dbReference type="Gene3D" id="1.20.1250.20">
    <property type="entry name" value="MFS general substrate transporter like domains"/>
    <property type="match status" value="1"/>
</dbReference>
<evidence type="ECO:0000256" key="2">
    <source>
        <dbReference type="ARBA" id="ARBA00010992"/>
    </source>
</evidence>
<name>A0A5N5D7A3_9PEZI</name>
<sequence>MSNDWAWRIPSILQAASSVIQLLLCWCIEESPRWLVAKDRIESAHALVTKYHAAGNPEDPIVALEIAEIREALRLETEAAKTTSYLTFFKTAGNRHRFFIILAVGFFSQWSGNGLISYYLTLILDSIGYESEATQTLINALLQIWSLIWGVAFALVVNRFGRRVMFITSTVGILLVYIVWTALEATYEKETELNGQGSPGVAKGVLAMIFLYNFFFSIGWAPLQVTYVVEILPYNLRARGLVLYNLFVALALIFNQYVNPVGVTNSKWKYYVTYDVWLFVELVVVYFLFVETGGKSLEETAALLDGEAITEKLQENAKQAAEEITVHVFDEKRRQGEA</sequence>
<comment type="caution">
    <text evidence="8">The sequence shown here is derived from an EMBL/GenBank/DDBJ whole genome shotgun (WGS) entry which is preliminary data.</text>
</comment>
<comment type="similarity">
    <text evidence="2">Belongs to the major facilitator superfamily. Sugar transporter (TC 2.A.1.1) family.</text>
</comment>
<dbReference type="InterPro" id="IPR050360">
    <property type="entry name" value="MFS_Sugar_Transporters"/>
</dbReference>
<keyword evidence="9" id="KW-1185">Reference proteome</keyword>
<evidence type="ECO:0000256" key="5">
    <source>
        <dbReference type="ARBA" id="ARBA00023136"/>
    </source>
</evidence>
<gene>
    <name evidence="8" type="primary">LAC12_3</name>
    <name evidence="8" type="ORF">DBV05_g7793</name>
</gene>
<evidence type="ECO:0000256" key="4">
    <source>
        <dbReference type="ARBA" id="ARBA00022989"/>
    </source>
</evidence>
<dbReference type="PANTHER" id="PTHR48022">
    <property type="entry name" value="PLASTIDIC GLUCOSE TRANSPORTER 4"/>
    <property type="match status" value="1"/>
</dbReference>
<dbReference type="GO" id="GO:0005351">
    <property type="term" value="F:carbohydrate:proton symporter activity"/>
    <property type="evidence" value="ECO:0007669"/>
    <property type="project" value="TreeGrafter"/>
</dbReference>
<accession>A0A5N5D7A3</accession>
<dbReference type="OrthoDB" id="6133115at2759"/>
<dbReference type="PANTHER" id="PTHR48022:SF64">
    <property type="entry name" value="MAJOR FACILITATOR SUPERFAMILY (MFS) PROFILE DOMAIN-CONTAINING PROTEIN"/>
    <property type="match status" value="1"/>
</dbReference>
<dbReference type="Proteomes" id="UP000325902">
    <property type="component" value="Unassembled WGS sequence"/>
</dbReference>
<evidence type="ECO:0000313" key="8">
    <source>
        <dbReference type="EMBL" id="KAB2573501.1"/>
    </source>
</evidence>
<dbReference type="Pfam" id="PF00083">
    <property type="entry name" value="Sugar_tr"/>
    <property type="match status" value="1"/>
</dbReference>
<evidence type="ECO:0000256" key="3">
    <source>
        <dbReference type="ARBA" id="ARBA00022692"/>
    </source>
</evidence>
<evidence type="ECO:0000259" key="7">
    <source>
        <dbReference type="PROSITE" id="PS50850"/>
    </source>
</evidence>
<comment type="subcellular location">
    <subcellularLocation>
        <location evidence="1">Membrane</location>
        <topology evidence="1">Multi-pass membrane protein</topology>
    </subcellularLocation>
</comment>
<keyword evidence="4 6" id="KW-1133">Transmembrane helix</keyword>
<dbReference type="EMBL" id="VCHE01000057">
    <property type="protein sequence ID" value="KAB2573501.1"/>
    <property type="molecule type" value="Genomic_DNA"/>
</dbReference>
<feature type="transmembrane region" description="Helical" evidence="6">
    <location>
        <begin position="98"/>
        <end position="120"/>
    </location>
</feature>
<feature type="transmembrane region" description="Helical" evidence="6">
    <location>
        <begin position="164"/>
        <end position="183"/>
    </location>
</feature>
<reference evidence="8 9" key="1">
    <citation type="journal article" date="2019" name="Sci. Rep.">
        <title>A multi-omics analysis of the grapevine pathogen Lasiodiplodia theobromae reveals that temperature affects the expression of virulence- and pathogenicity-related genes.</title>
        <authorList>
            <person name="Felix C."/>
            <person name="Meneses R."/>
            <person name="Goncalves M.F.M."/>
            <person name="Tilleman L."/>
            <person name="Duarte A.S."/>
            <person name="Jorrin-Novo J.V."/>
            <person name="Van de Peer Y."/>
            <person name="Deforce D."/>
            <person name="Van Nieuwerburgh F."/>
            <person name="Esteves A.C."/>
            <person name="Alves A."/>
        </authorList>
    </citation>
    <scope>NUCLEOTIDE SEQUENCE [LARGE SCALE GENOMIC DNA]</scope>
    <source>
        <strain evidence="8 9">LA-SOL3</strain>
    </source>
</reference>
<evidence type="ECO:0000256" key="6">
    <source>
        <dbReference type="SAM" id="Phobius"/>
    </source>
</evidence>
<dbReference type="AlphaFoldDB" id="A0A5N5D7A3"/>
<dbReference type="PROSITE" id="PS50850">
    <property type="entry name" value="MFS"/>
    <property type="match status" value="1"/>
</dbReference>
<feature type="transmembrane region" description="Helical" evidence="6">
    <location>
        <begin position="270"/>
        <end position="289"/>
    </location>
</feature>
<proteinExistence type="inferred from homology"/>
<dbReference type="InterPro" id="IPR036259">
    <property type="entry name" value="MFS_trans_sf"/>
</dbReference>
<dbReference type="InterPro" id="IPR020846">
    <property type="entry name" value="MFS_dom"/>
</dbReference>